<organism evidence="3">
    <name type="scientific">Diabrotica virgifera virgifera</name>
    <name type="common">western corn rootworm</name>
    <dbReference type="NCBI Taxonomy" id="50390"/>
    <lineage>
        <taxon>Eukaryota</taxon>
        <taxon>Metazoa</taxon>
        <taxon>Ecdysozoa</taxon>
        <taxon>Arthropoda</taxon>
        <taxon>Hexapoda</taxon>
        <taxon>Insecta</taxon>
        <taxon>Pterygota</taxon>
        <taxon>Neoptera</taxon>
        <taxon>Endopterygota</taxon>
        <taxon>Coleoptera</taxon>
        <taxon>Polyphaga</taxon>
        <taxon>Cucujiformia</taxon>
        <taxon>Chrysomeloidea</taxon>
        <taxon>Chrysomelidae</taxon>
        <taxon>Galerucinae</taxon>
        <taxon>Diabroticina</taxon>
        <taxon>Diabroticites</taxon>
        <taxon>Diabrotica</taxon>
    </lineage>
</organism>
<dbReference type="Proteomes" id="UP001652700">
    <property type="component" value="Unplaced"/>
</dbReference>
<dbReference type="InParanoid" id="A0A6P7GTM6"/>
<proteinExistence type="predicted"/>
<gene>
    <name evidence="3" type="primary">LOC114342121</name>
</gene>
<evidence type="ECO:0000313" key="1">
    <source>
        <dbReference type="EnsemblMetazoa" id="XP_050497425.1"/>
    </source>
</evidence>
<protein>
    <submittedName>
        <fullName evidence="3">Uncharacterized protein LOC114342121</fullName>
    </submittedName>
</protein>
<dbReference type="EnsemblMetazoa" id="XM_050641468.1">
    <property type="protein sequence ID" value="XP_050497425.1"/>
    <property type="gene ID" value="LOC126878640"/>
</dbReference>
<accession>A0A6P7GTM6</accession>
<name>A0A6P7GTM6_DIAVI</name>
<sequence length="173" mass="20119">MCDNQTHKAVRLFPRNNRWTGPSSSLEDRSKCMNMRLRLPPDIVIRQSRETFFKRLRINRSRSVDRFRQIVENYGEFMNYRSISHLKTILESDLEAATLMTDVDVNDVLNDIERELAQVDLQDEAAKYELDVQSQTQDIVNRLLPVCKVCLRENTEGDICGLCATSLDSEFTK</sequence>
<evidence type="ECO:0000313" key="3">
    <source>
        <dbReference type="RefSeq" id="XP_028148708.1"/>
    </source>
</evidence>
<reference evidence="1" key="2">
    <citation type="submission" date="2025-05" db="UniProtKB">
        <authorList>
            <consortium name="EnsemblMetazoa"/>
        </authorList>
    </citation>
    <scope>IDENTIFICATION</scope>
</reference>
<keyword evidence="2" id="KW-1185">Reference proteome</keyword>
<reference evidence="3" key="1">
    <citation type="submission" date="2025-04" db="UniProtKB">
        <authorList>
            <consortium name="RefSeq"/>
        </authorList>
    </citation>
    <scope>IDENTIFICATION</scope>
    <source>
        <tissue evidence="3">Whole insect</tissue>
    </source>
</reference>
<dbReference type="RefSeq" id="XP_028148708.1">
    <property type="nucleotide sequence ID" value="XM_028292907.1"/>
</dbReference>
<evidence type="ECO:0000313" key="2">
    <source>
        <dbReference type="Proteomes" id="UP001652700"/>
    </source>
</evidence>
<dbReference type="EnsemblMetazoa" id="XM_050641469.1">
    <property type="protein sequence ID" value="XP_050497426.1"/>
    <property type="gene ID" value="LOC126878640"/>
</dbReference>
<dbReference type="OrthoDB" id="6752317at2759"/>
<dbReference type="AlphaFoldDB" id="A0A6P7GTM6"/>